<proteinExistence type="predicted"/>
<gene>
    <name evidence="1" type="primary">Cnig_chr_IV.g12655</name>
    <name evidence="1" type="ORF">B9Z55_012655</name>
</gene>
<comment type="caution">
    <text evidence="1">The sequence shown here is derived from an EMBL/GenBank/DDBJ whole genome shotgun (WGS) entry which is preliminary data.</text>
</comment>
<dbReference type="OrthoDB" id="5900293at2759"/>
<dbReference type="PANTHER" id="PTHR31379:SF1">
    <property type="entry name" value="F-BOX C PROTEIN-RELATED"/>
    <property type="match status" value="1"/>
</dbReference>
<dbReference type="Proteomes" id="UP000230233">
    <property type="component" value="Chromosome IV"/>
</dbReference>
<keyword evidence="2" id="KW-1185">Reference proteome</keyword>
<dbReference type="Pfam" id="PF12078">
    <property type="entry name" value="DUF3557"/>
    <property type="match status" value="2"/>
</dbReference>
<accession>A0A2G5TY93</accession>
<evidence type="ECO:0000313" key="2">
    <source>
        <dbReference type="Proteomes" id="UP000230233"/>
    </source>
</evidence>
<name>A0A2G5TY93_9PELO</name>
<evidence type="ECO:0000313" key="1">
    <source>
        <dbReference type="EMBL" id="PIC32262.1"/>
    </source>
</evidence>
<protein>
    <recommendedName>
        <fullName evidence="3">F-box domain-containing protein</fullName>
    </recommendedName>
</protein>
<dbReference type="InterPro" id="IPR021942">
    <property type="entry name" value="DUF3557"/>
</dbReference>
<dbReference type="AlphaFoldDB" id="A0A2G5TY93"/>
<dbReference type="PANTHER" id="PTHR31379">
    <property type="entry name" value="F-BOX C PROTEIN-RELATED-RELATED"/>
    <property type="match status" value="1"/>
</dbReference>
<dbReference type="EMBL" id="PDUG01000004">
    <property type="protein sequence ID" value="PIC32262.1"/>
    <property type="molecule type" value="Genomic_DNA"/>
</dbReference>
<reference evidence="2" key="1">
    <citation type="submission" date="2017-10" db="EMBL/GenBank/DDBJ databases">
        <title>Rapid genome shrinkage in a self-fertile nematode reveals novel sperm competition proteins.</title>
        <authorList>
            <person name="Yin D."/>
            <person name="Schwarz E.M."/>
            <person name="Thomas C.G."/>
            <person name="Felde R.L."/>
            <person name="Korf I.F."/>
            <person name="Cutter A.D."/>
            <person name="Schartner C.M."/>
            <person name="Ralston E.J."/>
            <person name="Meyer B.J."/>
            <person name="Haag E.S."/>
        </authorList>
    </citation>
    <scope>NUCLEOTIDE SEQUENCE [LARGE SCALE GENOMIC DNA]</scope>
    <source>
        <strain evidence="2">JU1422</strain>
    </source>
</reference>
<organism evidence="1 2">
    <name type="scientific">Caenorhabditis nigoni</name>
    <dbReference type="NCBI Taxonomy" id="1611254"/>
    <lineage>
        <taxon>Eukaryota</taxon>
        <taxon>Metazoa</taxon>
        <taxon>Ecdysozoa</taxon>
        <taxon>Nematoda</taxon>
        <taxon>Chromadorea</taxon>
        <taxon>Rhabditida</taxon>
        <taxon>Rhabditina</taxon>
        <taxon>Rhabditomorpha</taxon>
        <taxon>Rhabditoidea</taxon>
        <taxon>Rhabditidae</taxon>
        <taxon>Peloderinae</taxon>
        <taxon>Caenorhabditis</taxon>
    </lineage>
</organism>
<sequence>MVISKPLSYDSTRHILKHADPNLRILLSMRCPSLRAMEKSLPFKCQKLRCSSDLTSINRVNYEIEMFNGMFRRCLQLTVKYQNRIYNERLKIKTTRSKAHAHLMNFLLGGRSKSIRVKRLEIDTDILRLPELVKFRSREVDIFCTTAIGFKRLHEVMDISSFPLNFFGIECINNNWTIFEQPMFRSARRVSIRDYMPDLLSWRTFQKIIENWRTTQRDVGTTLTFEDIHKGQVGEILNQIIGQRRYRENENGIFLSLRCPSLKAIEEALPFKCRKLELSFNRTSINGVDYTFDFLPRNYKCFPQLTVKHQNRKHVERIQNKTTASEAHIHFINLLFVGRNKPVKMERLEMDVDILTISKLIKFQTKEVEIGYTSANGFKRLHEVVDISSFPLNFFVVGYINDDRITLEQPMFRSARRVLIRGYMSDQPEFFRRLLELSNENITVQSRLSWITFQTIINNWRTTQRKIGTSLTIERVHTEDVENILNTILGQMQYRENENGLSLSLRCPAIQAFEKSVPFKCRKLQFKENEIIINDVNYTFDMYGEYERFLQLTVKHGNREHIERVQHFTDIFHANIYMHYRLLGGRSEPIRVKRLQMDVIPKQWYTSHELDQLITFEKPMFLSAYQHFYGNDEPNPFEVFRRVLELPNKNITIRSRLSWRNFQTIIDNWRRTQRKVGTTLTIKGIHTDEVEKVLNRILRRWEYRENANGDLIINLYKDKQLRISYGDSHGSLPSCPKLWSELMNFMKLEVIDVDKK</sequence>
<evidence type="ECO:0008006" key="3">
    <source>
        <dbReference type="Google" id="ProtNLM"/>
    </source>
</evidence>